<feature type="transmembrane region" description="Helical" evidence="1">
    <location>
        <begin position="62"/>
        <end position="83"/>
    </location>
</feature>
<proteinExistence type="predicted"/>
<gene>
    <name evidence="2" type="ORF">GCM10011575_32170</name>
</gene>
<keyword evidence="1" id="KW-0812">Transmembrane</keyword>
<comment type="caution">
    <text evidence="2">The sequence shown here is derived from an EMBL/GenBank/DDBJ whole genome shotgun (WGS) entry which is preliminary data.</text>
</comment>
<dbReference type="Proteomes" id="UP000613840">
    <property type="component" value="Unassembled WGS sequence"/>
</dbReference>
<dbReference type="RefSeq" id="WP_188896389.1">
    <property type="nucleotide sequence ID" value="NZ_BMMZ01000008.1"/>
</dbReference>
<protein>
    <submittedName>
        <fullName evidence="2">Uncharacterized protein</fullName>
    </submittedName>
</protein>
<dbReference type="EMBL" id="BMMZ01000008">
    <property type="protein sequence ID" value="GGL71361.1"/>
    <property type="molecule type" value="Genomic_DNA"/>
</dbReference>
<evidence type="ECO:0000313" key="3">
    <source>
        <dbReference type="Proteomes" id="UP000613840"/>
    </source>
</evidence>
<name>A0A917SD25_9ACTN</name>
<accession>A0A917SD25</accession>
<evidence type="ECO:0000256" key="1">
    <source>
        <dbReference type="SAM" id="Phobius"/>
    </source>
</evidence>
<sequence length="271" mass="28323">MRTQDITATLRSLDAAPQFADTDRVRVVERRARSWDRIQRLIAIEGPAQPLSRPRRRTPRRIGVIVGAVIAAVAVAVAVPSVAGGGDRAFASWTRVPRPLTVQQRDAAASDCRSALAGGAGADDKTDLQRSRTVIAERRGVWTTVLLAGAGGFSALCVTDDSAHLFDKAMIGSVGTPTGQKPTGSRDLTATDLGVGTIRGKSASLAAGTAGDDVVAVTYDSAVRGAVTATVSDGHFAFWLPGDELRSAATSGVTVELRYRDGSTGSSRLRL</sequence>
<reference evidence="2" key="2">
    <citation type="submission" date="2020-09" db="EMBL/GenBank/DDBJ databases">
        <authorList>
            <person name="Sun Q."/>
            <person name="Zhou Y."/>
        </authorList>
    </citation>
    <scope>NUCLEOTIDE SEQUENCE</scope>
    <source>
        <strain evidence="2">CGMCC 4.7306</strain>
    </source>
</reference>
<keyword evidence="1" id="KW-1133">Transmembrane helix</keyword>
<dbReference type="AlphaFoldDB" id="A0A917SD25"/>
<organism evidence="2 3">
    <name type="scientific">Microlunatus endophyticus</name>
    <dbReference type="NCBI Taxonomy" id="1716077"/>
    <lineage>
        <taxon>Bacteria</taxon>
        <taxon>Bacillati</taxon>
        <taxon>Actinomycetota</taxon>
        <taxon>Actinomycetes</taxon>
        <taxon>Propionibacteriales</taxon>
        <taxon>Propionibacteriaceae</taxon>
        <taxon>Microlunatus</taxon>
    </lineage>
</organism>
<evidence type="ECO:0000313" key="2">
    <source>
        <dbReference type="EMBL" id="GGL71361.1"/>
    </source>
</evidence>
<keyword evidence="3" id="KW-1185">Reference proteome</keyword>
<keyword evidence="1" id="KW-0472">Membrane</keyword>
<reference evidence="2" key="1">
    <citation type="journal article" date="2014" name="Int. J. Syst. Evol. Microbiol.">
        <title>Complete genome sequence of Corynebacterium casei LMG S-19264T (=DSM 44701T), isolated from a smear-ripened cheese.</title>
        <authorList>
            <consortium name="US DOE Joint Genome Institute (JGI-PGF)"/>
            <person name="Walter F."/>
            <person name="Albersmeier A."/>
            <person name="Kalinowski J."/>
            <person name="Ruckert C."/>
        </authorList>
    </citation>
    <scope>NUCLEOTIDE SEQUENCE</scope>
    <source>
        <strain evidence="2">CGMCC 4.7306</strain>
    </source>
</reference>